<accession>A0AAN7WDT3</accession>
<gene>
    <name evidence="2" type="ORF">LTR97_004762</name>
</gene>
<feature type="compositionally biased region" description="Basic and acidic residues" evidence="1">
    <location>
        <begin position="294"/>
        <end position="306"/>
    </location>
</feature>
<feature type="compositionally biased region" description="Polar residues" evidence="1">
    <location>
        <begin position="420"/>
        <end position="449"/>
    </location>
</feature>
<evidence type="ECO:0000313" key="2">
    <source>
        <dbReference type="EMBL" id="KAK5701944.1"/>
    </source>
</evidence>
<dbReference type="Proteomes" id="UP001310594">
    <property type="component" value="Unassembled WGS sequence"/>
</dbReference>
<feature type="compositionally biased region" description="Basic and acidic residues" evidence="1">
    <location>
        <begin position="396"/>
        <end position="406"/>
    </location>
</feature>
<name>A0AAN7WDT3_9PEZI</name>
<organism evidence="2 3">
    <name type="scientific">Elasticomyces elasticus</name>
    <dbReference type="NCBI Taxonomy" id="574655"/>
    <lineage>
        <taxon>Eukaryota</taxon>
        <taxon>Fungi</taxon>
        <taxon>Dikarya</taxon>
        <taxon>Ascomycota</taxon>
        <taxon>Pezizomycotina</taxon>
        <taxon>Dothideomycetes</taxon>
        <taxon>Dothideomycetidae</taxon>
        <taxon>Mycosphaerellales</taxon>
        <taxon>Teratosphaeriaceae</taxon>
        <taxon>Elasticomyces</taxon>
    </lineage>
</organism>
<dbReference type="AlphaFoldDB" id="A0AAN7WDT3"/>
<protein>
    <submittedName>
        <fullName evidence="2">Uncharacterized protein</fullName>
    </submittedName>
</protein>
<feature type="region of interest" description="Disordered" evidence="1">
    <location>
        <begin position="167"/>
        <end position="191"/>
    </location>
</feature>
<feature type="region of interest" description="Disordered" evidence="1">
    <location>
        <begin position="284"/>
        <end position="306"/>
    </location>
</feature>
<feature type="compositionally biased region" description="Low complexity" evidence="1">
    <location>
        <begin position="590"/>
        <end position="599"/>
    </location>
</feature>
<dbReference type="EMBL" id="JAVRQU010000006">
    <property type="protein sequence ID" value="KAK5701944.1"/>
    <property type="molecule type" value="Genomic_DNA"/>
</dbReference>
<feature type="region of interest" description="Disordered" evidence="1">
    <location>
        <begin position="335"/>
        <end position="363"/>
    </location>
</feature>
<reference evidence="2" key="1">
    <citation type="submission" date="2023-08" db="EMBL/GenBank/DDBJ databases">
        <title>Black Yeasts Isolated from many extreme environments.</title>
        <authorList>
            <person name="Coleine C."/>
            <person name="Stajich J.E."/>
            <person name="Selbmann L."/>
        </authorList>
    </citation>
    <scope>NUCLEOTIDE SEQUENCE</scope>
    <source>
        <strain evidence="2">CCFEE 5810</strain>
    </source>
</reference>
<evidence type="ECO:0000313" key="3">
    <source>
        <dbReference type="Proteomes" id="UP001310594"/>
    </source>
</evidence>
<feature type="region of interest" description="Disordered" evidence="1">
    <location>
        <begin position="84"/>
        <end position="103"/>
    </location>
</feature>
<proteinExistence type="predicted"/>
<evidence type="ECO:0000256" key="1">
    <source>
        <dbReference type="SAM" id="MobiDB-lite"/>
    </source>
</evidence>
<feature type="region of interest" description="Disordered" evidence="1">
    <location>
        <begin position="546"/>
        <end position="628"/>
    </location>
</feature>
<feature type="compositionally biased region" description="Basic and acidic residues" evidence="1">
    <location>
        <begin position="181"/>
        <end position="191"/>
    </location>
</feature>
<comment type="caution">
    <text evidence="2">The sequence shown here is derived from an EMBL/GenBank/DDBJ whole genome shotgun (WGS) entry which is preliminary data.</text>
</comment>
<feature type="region of interest" description="Disordered" evidence="1">
    <location>
        <begin position="385"/>
        <end position="459"/>
    </location>
</feature>
<sequence length="731" mass="80075">MARSLRQPSVPGLNKCFPWPSKKELTGTGVNDQIEAEALGNSECQQDTATATVMQDKANVAPREVHLTPSNSTHDLAVFLRTTGPRGRESHRAPMPTRRRSKSLPRRLLGQLREYWKPTHDLIPTSASYKYDERLQAWVRGSPVDTTQPSDAIVERTTSKGHKYFELKGPPTPRTNGVFSRGDDSHGEPPAAELDRLVLRDLTSDELMDGWLADLGEKVDSCSDSAHQSLPPSRTASVVGAHLLPSTQADDSVVAAGTPAPTRASSTTAGGLSTWAPAVLTRESTSTVIRHTRAPREPRRGDEDERLLAEDRRASLWELEDTGLQNVDHSLTTPRVANDNHEVGGVPNTWHTPPRSPKSMSPVRLDKGAMSVVSQTLTNRTFYTSASDDSDLDASTDIRARERRGTEPSSGRAVVPRGSYRSNSFDEVAHRSSTSVTHVHGYQPSNQVLVGQRRPKGSVPSLCSNEANLEHSSSTMRYIAPKYSPEARDFFMQEIDDAARLSHATRCALLYAKDSECVFCAASPMPYTYRPTGPFSSEIDLTQTREAQEPSKLPRHVQSEELLGKPNAWNQTKPLPKAPGGASTKMPHISTLSRSASSLHSDKTGHPKYAQAPTPPPEKSLPALPFGAEHPGLRAERARVGLPPHPGAREPVQIKRKPLVSDLPTTPKLRKVHPYRGTDLRSLGAQQVVRPNGGSARRLADMEMLEGQLCEIQSKVIQLSAMVVEVLTKQY</sequence>
<feature type="region of interest" description="Disordered" evidence="1">
    <location>
        <begin position="1"/>
        <end position="25"/>
    </location>
</feature>